<feature type="transmembrane region" description="Helical" evidence="2">
    <location>
        <begin position="60"/>
        <end position="85"/>
    </location>
</feature>
<protein>
    <recommendedName>
        <fullName evidence="5">Apple domain-containing protein</fullName>
    </recommendedName>
</protein>
<evidence type="ECO:0000313" key="4">
    <source>
        <dbReference type="Proteomes" id="UP000664203"/>
    </source>
</evidence>
<feature type="region of interest" description="Disordered" evidence="1">
    <location>
        <begin position="1"/>
        <end position="46"/>
    </location>
</feature>
<dbReference type="EMBL" id="CAJPDR010000351">
    <property type="protein sequence ID" value="CAF9933298.1"/>
    <property type="molecule type" value="Genomic_DNA"/>
</dbReference>
<sequence length="239" mass="25895">MDGGLEVDGRHNLPIPHQKHGEDSKYYNGEEQHDQPPYQAYSTEPRTKSRRFCRLRPTTFFLSIALAVSVVLAAVAAGVAGSLAAKRGDNRTVVQSNSPSSPQASNASCPSSNDNSTLPTYLYHINDSPFQPTSNCTSLGSTYTSIFTSASFKLQCGFDLPGNDLYSVFVYYFTDCMEACAAVAKYPGLNRTCYGVAFDTDYDVTPERQYGNCFLKDSPDITAKVANINLTSSAVLVGG</sequence>
<dbReference type="OrthoDB" id="5358884at2759"/>
<name>A0A8H3G536_9LECA</name>
<evidence type="ECO:0000313" key="3">
    <source>
        <dbReference type="EMBL" id="CAF9933298.1"/>
    </source>
</evidence>
<feature type="region of interest" description="Disordered" evidence="1">
    <location>
        <begin position="88"/>
        <end position="113"/>
    </location>
</feature>
<keyword evidence="2" id="KW-1133">Transmembrane helix</keyword>
<dbReference type="Proteomes" id="UP000664203">
    <property type="component" value="Unassembled WGS sequence"/>
</dbReference>
<dbReference type="AlphaFoldDB" id="A0A8H3G536"/>
<keyword evidence="4" id="KW-1185">Reference proteome</keyword>
<organism evidence="3 4">
    <name type="scientific">Alectoria fallacina</name>
    <dbReference type="NCBI Taxonomy" id="1903189"/>
    <lineage>
        <taxon>Eukaryota</taxon>
        <taxon>Fungi</taxon>
        <taxon>Dikarya</taxon>
        <taxon>Ascomycota</taxon>
        <taxon>Pezizomycotina</taxon>
        <taxon>Lecanoromycetes</taxon>
        <taxon>OSLEUM clade</taxon>
        <taxon>Lecanoromycetidae</taxon>
        <taxon>Lecanorales</taxon>
        <taxon>Lecanorineae</taxon>
        <taxon>Parmeliaceae</taxon>
        <taxon>Alectoria</taxon>
    </lineage>
</organism>
<evidence type="ECO:0008006" key="5">
    <source>
        <dbReference type="Google" id="ProtNLM"/>
    </source>
</evidence>
<keyword evidence="2" id="KW-0472">Membrane</keyword>
<feature type="compositionally biased region" description="Basic and acidic residues" evidence="1">
    <location>
        <begin position="19"/>
        <end position="34"/>
    </location>
</feature>
<gene>
    <name evidence="3" type="ORF">ALECFALPRED_005552</name>
</gene>
<keyword evidence="2" id="KW-0812">Transmembrane</keyword>
<reference evidence="3" key="1">
    <citation type="submission" date="2021-03" db="EMBL/GenBank/DDBJ databases">
        <authorList>
            <person name="Tagirdzhanova G."/>
        </authorList>
    </citation>
    <scope>NUCLEOTIDE SEQUENCE</scope>
</reference>
<feature type="compositionally biased region" description="Low complexity" evidence="1">
    <location>
        <begin position="95"/>
        <end position="113"/>
    </location>
</feature>
<accession>A0A8H3G536</accession>
<comment type="caution">
    <text evidence="3">The sequence shown here is derived from an EMBL/GenBank/DDBJ whole genome shotgun (WGS) entry which is preliminary data.</text>
</comment>
<proteinExistence type="predicted"/>
<evidence type="ECO:0000256" key="2">
    <source>
        <dbReference type="SAM" id="Phobius"/>
    </source>
</evidence>
<evidence type="ECO:0000256" key="1">
    <source>
        <dbReference type="SAM" id="MobiDB-lite"/>
    </source>
</evidence>